<gene>
    <name evidence="1" type="ORF">BDV29DRAFT_110464</name>
</gene>
<dbReference type="Proteomes" id="UP000326565">
    <property type="component" value="Unassembled WGS sequence"/>
</dbReference>
<dbReference type="InterPro" id="IPR021514">
    <property type="entry name" value="DUF3176"/>
</dbReference>
<dbReference type="AlphaFoldDB" id="A0A5N5X383"/>
<organism evidence="1 2">
    <name type="scientific">Aspergillus leporis</name>
    <dbReference type="NCBI Taxonomy" id="41062"/>
    <lineage>
        <taxon>Eukaryota</taxon>
        <taxon>Fungi</taxon>
        <taxon>Dikarya</taxon>
        <taxon>Ascomycota</taxon>
        <taxon>Pezizomycotina</taxon>
        <taxon>Eurotiomycetes</taxon>
        <taxon>Eurotiomycetidae</taxon>
        <taxon>Eurotiales</taxon>
        <taxon>Aspergillaceae</taxon>
        <taxon>Aspergillus</taxon>
        <taxon>Aspergillus subgen. Circumdati</taxon>
    </lineage>
</organism>
<reference evidence="1 2" key="1">
    <citation type="submission" date="2019-04" db="EMBL/GenBank/DDBJ databases">
        <title>Friends and foes A comparative genomics study of 23 Aspergillus species from section Flavi.</title>
        <authorList>
            <consortium name="DOE Joint Genome Institute"/>
            <person name="Kjaerbolling I."/>
            <person name="Vesth T."/>
            <person name="Frisvad J.C."/>
            <person name="Nybo J.L."/>
            <person name="Theobald S."/>
            <person name="Kildgaard S."/>
            <person name="Isbrandt T."/>
            <person name="Kuo A."/>
            <person name="Sato A."/>
            <person name="Lyhne E.K."/>
            <person name="Kogle M.E."/>
            <person name="Wiebenga A."/>
            <person name="Kun R.S."/>
            <person name="Lubbers R.J."/>
            <person name="Makela M.R."/>
            <person name="Barry K."/>
            <person name="Chovatia M."/>
            <person name="Clum A."/>
            <person name="Daum C."/>
            <person name="Haridas S."/>
            <person name="He G."/>
            <person name="LaButti K."/>
            <person name="Lipzen A."/>
            <person name="Mondo S."/>
            <person name="Riley R."/>
            <person name="Salamov A."/>
            <person name="Simmons B.A."/>
            <person name="Magnuson J.K."/>
            <person name="Henrissat B."/>
            <person name="Mortensen U.H."/>
            <person name="Larsen T.O."/>
            <person name="Devries R.P."/>
            <person name="Grigoriev I.V."/>
            <person name="Machida M."/>
            <person name="Baker S.E."/>
            <person name="Andersen M.R."/>
        </authorList>
    </citation>
    <scope>NUCLEOTIDE SEQUENCE [LARGE SCALE GENOMIC DNA]</scope>
    <source>
        <strain evidence="1 2">CBS 151.66</strain>
    </source>
</reference>
<evidence type="ECO:0000313" key="1">
    <source>
        <dbReference type="EMBL" id="KAB8075256.1"/>
    </source>
</evidence>
<name>A0A5N5X383_9EURO</name>
<dbReference type="Pfam" id="PF11374">
    <property type="entry name" value="DUF3176"/>
    <property type="match status" value="1"/>
</dbReference>
<sequence>MTAVVATCLSQSKWIYFSEGERPLADMDMYDSASRGPLGCIAFLTPGRLGTRKSATLGAVVTILAIGVGPFVQQMATIDNVWVDSEIPASAPRTEGFSDAMSTQAEPSQKMLSAIFGSLYATSDKTSASSKTTLTSATPDCPTGNCDIPPFQSLAVCSSCRDITHLLSQTEGFGPCVDQYEYNYTLPNGLYLRARDLPQNGSGTIAAMVSENLPIPEDFGFNSFVNFTAIQIPQGAKLSNATAAQCSLYWCVNTYSVHMKNNRAYETVHDTYYTQNARGTTYIRPRAKENQTAPIFAVYSATTYTLGSWFYDKLTFNNTFFETVCQTDSSLRLRSTEFLQPMMISTIPDVFSRLAAGMTATVRKANMTVLPLTGNDNWQLRPGVEPARGTSKMMQPQIRVQ</sequence>
<dbReference type="OrthoDB" id="5376804at2759"/>
<proteinExistence type="predicted"/>
<dbReference type="PANTHER" id="PTHR35394:SF5">
    <property type="entry name" value="DUF3176 DOMAIN-CONTAINING PROTEIN"/>
    <property type="match status" value="1"/>
</dbReference>
<evidence type="ECO:0000313" key="2">
    <source>
        <dbReference type="Proteomes" id="UP000326565"/>
    </source>
</evidence>
<dbReference type="PANTHER" id="PTHR35394">
    <property type="entry name" value="DUF3176 DOMAIN-CONTAINING PROTEIN"/>
    <property type="match status" value="1"/>
</dbReference>
<keyword evidence="2" id="KW-1185">Reference proteome</keyword>
<dbReference type="EMBL" id="ML732197">
    <property type="protein sequence ID" value="KAB8075256.1"/>
    <property type="molecule type" value="Genomic_DNA"/>
</dbReference>
<protein>
    <submittedName>
        <fullName evidence="1">Uncharacterized protein</fullName>
    </submittedName>
</protein>
<accession>A0A5N5X383</accession>